<accession>A0ABV7YAR5</accession>
<reference evidence="2" key="1">
    <citation type="journal article" date="2019" name="Int. J. Syst. Evol. Microbiol.">
        <title>The Global Catalogue of Microorganisms (GCM) 10K type strain sequencing project: providing services to taxonomists for standard genome sequencing and annotation.</title>
        <authorList>
            <consortium name="The Broad Institute Genomics Platform"/>
            <consortium name="The Broad Institute Genome Sequencing Center for Infectious Disease"/>
            <person name="Wu L."/>
            <person name="Ma J."/>
        </authorList>
    </citation>
    <scope>NUCLEOTIDE SEQUENCE [LARGE SCALE GENOMIC DNA]</scope>
    <source>
        <strain evidence="2">CGMCC 4.7241</strain>
    </source>
</reference>
<organism evidence="1 2">
    <name type="scientific">Tenggerimyces flavus</name>
    <dbReference type="NCBI Taxonomy" id="1708749"/>
    <lineage>
        <taxon>Bacteria</taxon>
        <taxon>Bacillati</taxon>
        <taxon>Actinomycetota</taxon>
        <taxon>Actinomycetes</taxon>
        <taxon>Propionibacteriales</taxon>
        <taxon>Nocardioidaceae</taxon>
        <taxon>Tenggerimyces</taxon>
    </lineage>
</organism>
<dbReference type="InterPro" id="IPR054058">
    <property type="entry name" value="HTH_67"/>
</dbReference>
<proteinExistence type="predicted"/>
<dbReference type="Proteomes" id="UP001595699">
    <property type="component" value="Unassembled WGS sequence"/>
</dbReference>
<name>A0ABV7YAR5_9ACTN</name>
<dbReference type="NCBIfam" id="NF047719">
    <property type="entry name" value="SCO6745_fam_HTH"/>
    <property type="match status" value="1"/>
</dbReference>
<keyword evidence="2" id="KW-1185">Reference proteome</keyword>
<evidence type="ECO:0000313" key="1">
    <source>
        <dbReference type="EMBL" id="MFC3762416.1"/>
    </source>
</evidence>
<evidence type="ECO:0008006" key="3">
    <source>
        <dbReference type="Google" id="ProtNLM"/>
    </source>
</evidence>
<protein>
    <recommendedName>
        <fullName evidence="3">SalK</fullName>
    </recommendedName>
</protein>
<evidence type="ECO:0000313" key="2">
    <source>
        <dbReference type="Proteomes" id="UP001595699"/>
    </source>
</evidence>
<sequence length="285" mass="30393">MSTHPARQFWATTEALHAIVYFAPEFKAAGEAIGLKGYWMTYFAFRAAPMGPVPPSVVEATFASFHPRLVRRALPDAWTLTTPYACLEARLDVARQAYERAGVGEEAAGTGAERLSAIVAGLDLTGRPLGAANAAQELHGDPLKALWQLTSTFREHRGDGHVAALVSGGVSGPEAHVLQTYAKGTPHEKQRAARGWSEEEWNAVETELTDRGLVAAGALSDTGRELVAEIEKLTDENAWAGGLDQLGEDGVTELVQALRPAVQAVVETGALPFPNPVGLPNPLEL</sequence>
<dbReference type="RefSeq" id="WP_205118710.1">
    <property type="nucleotide sequence ID" value="NZ_JAFBCM010000001.1"/>
</dbReference>
<gene>
    <name evidence="1" type="ORF">ACFOUW_16360</name>
</gene>
<dbReference type="EMBL" id="JBHRZH010000015">
    <property type="protein sequence ID" value="MFC3762416.1"/>
    <property type="molecule type" value="Genomic_DNA"/>
</dbReference>
<comment type="caution">
    <text evidence="1">The sequence shown here is derived from an EMBL/GenBank/DDBJ whole genome shotgun (WGS) entry which is preliminary data.</text>
</comment>
<dbReference type="Pfam" id="PF21863">
    <property type="entry name" value="HTH_67"/>
    <property type="match status" value="1"/>
</dbReference>